<evidence type="ECO:0000313" key="2">
    <source>
        <dbReference type="EMBL" id="EAQ71971.1"/>
    </source>
</evidence>
<reference evidence="3" key="1">
    <citation type="submission" date="2006-12" db="EMBL/GenBank/DDBJ databases">
        <authorList>
            <person name="Fouts D.E."/>
            <person name="Nelson K.E."/>
            <person name="Sebastian Y."/>
        </authorList>
    </citation>
    <scope>NUCLEOTIDE SEQUENCE [LARGE SCALE GENOMIC DNA]</scope>
    <source>
        <strain evidence="3">81-176</strain>
    </source>
</reference>
<organism evidence="2 3">
    <name type="scientific">Campylobacter jejuni subsp. jejuni serotype O:23/36 (strain 81-176)</name>
    <dbReference type="NCBI Taxonomy" id="354242"/>
    <lineage>
        <taxon>Bacteria</taxon>
        <taxon>Pseudomonadati</taxon>
        <taxon>Campylobacterota</taxon>
        <taxon>Epsilonproteobacteria</taxon>
        <taxon>Campylobacterales</taxon>
        <taxon>Campylobacteraceae</taxon>
        <taxon>Campylobacter</taxon>
    </lineage>
</organism>
<keyword evidence="1" id="KW-0472">Membrane</keyword>
<keyword evidence="1" id="KW-1133">Transmembrane helix</keyword>
<dbReference type="AlphaFoldDB" id="A0A0H3P9M0"/>
<dbReference type="eggNOG" id="ENOG502ZQ77">
    <property type="taxonomic scope" value="Bacteria"/>
</dbReference>
<evidence type="ECO:0008006" key="4">
    <source>
        <dbReference type="Google" id="ProtNLM"/>
    </source>
</evidence>
<dbReference type="KEGG" id="cjj:CJJ81176_0045"/>
<dbReference type="HOGENOM" id="CLU_203772_1_0_7"/>
<gene>
    <name evidence="2" type="ordered locus">CJJ81176_0045</name>
</gene>
<proteinExistence type="predicted"/>
<dbReference type="Proteomes" id="UP000000646">
    <property type="component" value="Chromosome"/>
</dbReference>
<dbReference type="EMBL" id="CP000538">
    <property type="protein sequence ID" value="EAQ71971.1"/>
    <property type="molecule type" value="Genomic_DNA"/>
</dbReference>
<evidence type="ECO:0000256" key="1">
    <source>
        <dbReference type="SAM" id="Phobius"/>
    </source>
</evidence>
<name>A0A0H3P9M0_CAMJJ</name>
<dbReference type="RefSeq" id="WP_002779270.1">
    <property type="nucleotide sequence ID" value="NC_008787.1"/>
</dbReference>
<keyword evidence="1" id="KW-0812">Transmembrane</keyword>
<evidence type="ECO:0000313" key="3">
    <source>
        <dbReference type="Proteomes" id="UP000000646"/>
    </source>
</evidence>
<sequence>MEFLELLLVLIALILIIKKPEKENLAFGLVMVAWLLMVFFYVGHKTGALLTIMNL</sequence>
<protein>
    <recommendedName>
        <fullName evidence="4">Dihydroneopterin aldolase</fullName>
    </recommendedName>
</protein>
<accession>A0A0H3P9M0</accession>
<dbReference type="GeneID" id="44005052"/>
<feature type="transmembrane region" description="Helical" evidence="1">
    <location>
        <begin position="26"/>
        <end position="43"/>
    </location>
</feature>